<dbReference type="InterPro" id="IPR006026">
    <property type="entry name" value="Peptidase_Metallo"/>
</dbReference>
<proteinExistence type="predicted"/>
<feature type="chain" id="PRO_5005733281" description="Metalloendopeptidase" evidence="8">
    <location>
        <begin position="21"/>
        <end position="443"/>
    </location>
</feature>
<feature type="signal peptide" evidence="8">
    <location>
        <begin position="1"/>
        <end position="20"/>
    </location>
</feature>
<evidence type="ECO:0000256" key="4">
    <source>
        <dbReference type="ARBA" id="ARBA00022833"/>
    </source>
</evidence>
<evidence type="ECO:0000313" key="10">
    <source>
        <dbReference type="Proteomes" id="UP000038045"/>
    </source>
</evidence>
<keyword evidence="5 7" id="KW-0482">Metalloprotease</keyword>
<feature type="active site" evidence="7">
    <location>
        <position position="165"/>
    </location>
</feature>
<keyword evidence="10" id="KW-1185">Reference proteome</keyword>
<feature type="binding site" evidence="7">
    <location>
        <position position="164"/>
    </location>
    <ligand>
        <name>Zn(2+)</name>
        <dbReference type="ChEBI" id="CHEBI:29105"/>
        <note>catalytic</note>
    </ligand>
</feature>
<dbReference type="GO" id="GO:0004222">
    <property type="term" value="F:metalloendopeptidase activity"/>
    <property type="evidence" value="ECO:0007669"/>
    <property type="project" value="UniProtKB-UniRule"/>
</dbReference>
<reference evidence="11" key="1">
    <citation type="submission" date="2017-02" db="UniProtKB">
        <authorList>
            <consortium name="WormBaseParasite"/>
        </authorList>
    </citation>
    <scope>IDENTIFICATION</scope>
</reference>
<comment type="cofactor">
    <cofactor evidence="7 8">
        <name>Zn(2+)</name>
        <dbReference type="ChEBI" id="CHEBI:29105"/>
    </cofactor>
    <text evidence="7 8">Binds 1 zinc ion per subunit.</text>
</comment>
<keyword evidence="8" id="KW-0732">Signal</keyword>
<dbReference type="Proteomes" id="UP000038045">
    <property type="component" value="Unplaced"/>
</dbReference>
<evidence type="ECO:0000313" key="11">
    <source>
        <dbReference type="WBParaSite" id="PTRK_0000822500.1"/>
    </source>
</evidence>
<dbReference type="PRINTS" id="PR00480">
    <property type="entry name" value="ASTACIN"/>
</dbReference>
<organism evidence="10 11">
    <name type="scientific">Parastrongyloides trichosuri</name>
    <name type="common">Possum-specific nematode worm</name>
    <dbReference type="NCBI Taxonomy" id="131310"/>
    <lineage>
        <taxon>Eukaryota</taxon>
        <taxon>Metazoa</taxon>
        <taxon>Ecdysozoa</taxon>
        <taxon>Nematoda</taxon>
        <taxon>Chromadorea</taxon>
        <taxon>Rhabditida</taxon>
        <taxon>Tylenchina</taxon>
        <taxon>Panagrolaimomorpha</taxon>
        <taxon>Strongyloidoidea</taxon>
        <taxon>Strongyloididae</taxon>
        <taxon>Parastrongyloides</taxon>
    </lineage>
</organism>
<feature type="binding site" evidence="7">
    <location>
        <position position="174"/>
    </location>
    <ligand>
        <name>Zn(2+)</name>
        <dbReference type="ChEBI" id="CHEBI:29105"/>
        <note>catalytic</note>
    </ligand>
</feature>
<dbReference type="EC" id="3.4.24.-" evidence="8"/>
<dbReference type="SMART" id="SM00235">
    <property type="entry name" value="ZnMc"/>
    <property type="match status" value="1"/>
</dbReference>
<protein>
    <recommendedName>
        <fullName evidence="8">Metalloendopeptidase</fullName>
        <ecNumber evidence="8">3.4.24.-</ecNumber>
    </recommendedName>
</protein>
<dbReference type="WBParaSite" id="PTRK_0000822500.1">
    <property type="protein sequence ID" value="PTRK_0000822500.1"/>
    <property type="gene ID" value="PTRK_0000822500"/>
</dbReference>
<accession>A0A0N4ZJM4</accession>
<dbReference type="PANTHER" id="PTHR10127:SF780">
    <property type="entry name" value="METALLOENDOPEPTIDASE"/>
    <property type="match status" value="1"/>
</dbReference>
<dbReference type="Gene3D" id="3.40.390.10">
    <property type="entry name" value="Collagenase (Catalytic Domain)"/>
    <property type="match status" value="1"/>
</dbReference>
<evidence type="ECO:0000256" key="7">
    <source>
        <dbReference type="PROSITE-ProRule" id="PRU01211"/>
    </source>
</evidence>
<dbReference type="InterPro" id="IPR001506">
    <property type="entry name" value="Peptidase_M12A"/>
</dbReference>
<keyword evidence="1 7" id="KW-0645">Protease</keyword>
<dbReference type="PROSITE" id="PS51864">
    <property type="entry name" value="ASTACIN"/>
    <property type="match status" value="1"/>
</dbReference>
<dbReference type="AlphaFoldDB" id="A0A0N4ZJM4"/>
<feature type="binding site" evidence="7">
    <location>
        <position position="168"/>
    </location>
    <ligand>
        <name>Zn(2+)</name>
        <dbReference type="ChEBI" id="CHEBI:29105"/>
        <note>catalytic</note>
    </ligand>
</feature>
<evidence type="ECO:0000256" key="2">
    <source>
        <dbReference type="ARBA" id="ARBA00022723"/>
    </source>
</evidence>
<evidence type="ECO:0000256" key="5">
    <source>
        <dbReference type="ARBA" id="ARBA00023049"/>
    </source>
</evidence>
<feature type="disulfide bond" evidence="7">
    <location>
        <begin position="133"/>
        <end position="155"/>
    </location>
</feature>
<evidence type="ECO:0000256" key="1">
    <source>
        <dbReference type="ARBA" id="ARBA00022670"/>
    </source>
</evidence>
<keyword evidence="3 7" id="KW-0378">Hydrolase</keyword>
<dbReference type="SUPFAM" id="SSF55486">
    <property type="entry name" value="Metalloproteases ('zincins'), catalytic domain"/>
    <property type="match status" value="1"/>
</dbReference>
<keyword evidence="2 7" id="KW-0479">Metal-binding</keyword>
<evidence type="ECO:0000256" key="8">
    <source>
        <dbReference type="RuleBase" id="RU361183"/>
    </source>
</evidence>
<sequence length="443" mass="51429">MIFLIKYIIINLIFVYPVFLVQNNYRTCDESTIYFYSNSTPIDGEISDYETSSDNIETNDFISIKTVSKRSIYINKVTNWTSPIKYHIDKELKNKTIISVLEYFSKYTCLNFTHNDNYKVNDSSLVFLKKSLCSSLVGKNIESSGDTEVWLTETCSKDFGILAHEIAHALGLRHEHQRFDRDEYITINSSLILDEYKNDIMKKDNATEYASYNTTYDYGSIMHYPSKSSMSNEKQYIFVNDSKLYEKMIGQRHRLSFNDFKTLNHYYCLHKCDGIENKCKNGGYPYWNNCTRCVCPKEYTGAECTISKDRSDNCNLTIYNANNTNISFQSSGKRRCSHFIKTDEENRIAVILTKVDTMGRTICRTDVGLEVKYKNDKGTTGLCLCDDYKKKNITIISEGEEVAITYTGETDDNKFKGYFVKIPKDSKYRNQLFFNEYVDLSTN</sequence>
<evidence type="ECO:0000256" key="3">
    <source>
        <dbReference type="ARBA" id="ARBA00022801"/>
    </source>
</evidence>
<keyword evidence="6 7" id="KW-1015">Disulfide bond</keyword>
<dbReference type="GO" id="GO:0008270">
    <property type="term" value="F:zinc ion binding"/>
    <property type="evidence" value="ECO:0007669"/>
    <property type="project" value="UniProtKB-UniRule"/>
</dbReference>
<dbReference type="Pfam" id="PF01400">
    <property type="entry name" value="Astacin"/>
    <property type="match status" value="1"/>
</dbReference>
<feature type="domain" description="Peptidase M12A" evidence="9">
    <location>
        <begin position="75"/>
        <end position="273"/>
    </location>
</feature>
<evidence type="ECO:0000259" key="9">
    <source>
        <dbReference type="PROSITE" id="PS51864"/>
    </source>
</evidence>
<keyword evidence="4 7" id="KW-0862">Zinc</keyword>
<comment type="caution">
    <text evidence="7">Lacks conserved residue(s) required for the propagation of feature annotation.</text>
</comment>
<dbReference type="GO" id="GO:0006508">
    <property type="term" value="P:proteolysis"/>
    <property type="evidence" value="ECO:0007669"/>
    <property type="project" value="UniProtKB-KW"/>
</dbReference>
<evidence type="ECO:0000256" key="6">
    <source>
        <dbReference type="ARBA" id="ARBA00023157"/>
    </source>
</evidence>
<dbReference type="InterPro" id="IPR024079">
    <property type="entry name" value="MetalloPept_cat_dom_sf"/>
</dbReference>
<name>A0A0N4ZJM4_PARTI</name>
<dbReference type="PANTHER" id="PTHR10127">
    <property type="entry name" value="DISCOIDIN, CUB, EGF, LAMININ , AND ZINC METALLOPROTEASE DOMAIN CONTAINING"/>
    <property type="match status" value="1"/>
</dbReference>